<evidence type="ECO:0000256" key="1">
    <source>
        <dbReference type="ARBA" id="ARBA00023002"/>
    </source>
</evidence>
<dbReference type="EMBL" id="VLLP01000001">
    <property type="protein sequence ID" value="TWJ28973.1"/>
    <property type="molecule type" value="Genomic_DNA"/>
</dbReference>
<dbReference type="Gene3D" id="3.50.50.60">
    <property type="entry name" value="FAD/NAD(P)-binding domain"/>
    <property type="match status" value="1"/>
</dbReference>
<feature type="domain" description="FAD-binding" evidence="2">
    <location>
        <begin position="5"/>
        <end position="348"/>
    </location>
</feature>
<dbReference type="SUPFAM" id="SSF51905">
    <property type="entry name" value="FAD/NAD(P)-binding domain"/>
    <property type="match status" value="1"/>
</dbReference>
<dbReference type="GO" id="GO:0008688">
    <property type="term" value="F:3-(3-hydroxyphenyl)propionate hydroxylase activity"/>
    <property type="evidence" value="ECO:0007669"/>
    <property type="project" value="TreeGrafter"/>
</dbReference>
<evidence type="ECO:0000313" key="4">
    <source>
        <dbReference type="Proteomes" id="UP000319728"/>
    </source>
</evidence>
<gene>
    <name evidence="3" type="ORF">JD81_02479</name>
</gene>
<comment type="caution">
    <text evidence="3">The sequence shown here is derived from an EMBL/GenBank/DDBJ whole genome shotgun (WGS) entry which is preliminary data.</text>
</comment>
<sequence length="511" mass="55407">MSGPVPVVIVGAGPTGVTAALLLAGHGVRSVLLDRWADVYPRPRAVHLDDEVHRILHRVGVHEQFAAISRPAEGLRLLAPDHRVLAEFNRGTTPGVHGYPQANMFDQPELERLLRHRLAAEPLVTFRGDVDVTGVDRDGDGPVRVHLLDRASGEREALSARYVLGCDGANSTVRPLIGSTMRDLGFAQRWLVVDVDTDADIDAWEGVHQVCDPQRAATYMRVGRRRYRWEFRLLPGETAAGLSAPETLHRLVRPWTGDVPFTALTVTRCAEYTFRAQVADRWRDGPVLLLGDAAHLTPPFIGQGMGAGLRDAVNLTWKLAAVLAGSLPDRVLDSYEAERRPHVTSLIRLATVIGRAMTEGGEVGNLLRRVVAPRLAYLPGFRAKVLDSATPPLRRSALRDRRSSPRSLHGRLCPNAPTGDGGRFDDVVGPCFALVTVRPLAAEAAETARRRGVVPVPVDPASPLGRWLGRAGVGAALVRPDRTVMTSGDDVSVLLDRAPSLRCADLPPVAS</sequence>
<dbReference type="PANTHER" id="PTHR43476:SF3">
    <property type="entry name" value="FAD-BINDING MONOOXYGENASE"/>
    <property type="match status" value="1"/>
</dbReference>
<evidence type="ECO:0000259" key="2">
    <source>
        <dbReference type="Pfam" id="PF01494"/>
    </source>
</evidence>
<dbReference type="GO" id="GO:0019622">
    <property type="term" value="P:3-(3-hydroxy)phenylpropionate catabolic process"/>
    <property type="evidence" value="ECO:0007669"/>
    <property type="project" value="TreeGrafter"/>
</dbReference>
<dbReference type="PRINTS" id="PR00420">
    <property type="entry name" value="RNGMNOXGNASE"/>
</dbReference>
<organism evidence="3 4">
    <name type="scientific">Micromonospora sagamiensis</name>
    <dbReference type="NCBI Taxonomy" id="47875"/>
    <lineage>
        <taxon>Bacteria</taxon>
        <taxon>Bacillati</taxon>
        <taxon>Actinomycetota</taxon>
        <taxon>Actinomycetes</taxon>
        <taxon>Micromonosporales</taxon>
        <taxon>Micromonosporaceae</taxon>
        <taxon>Micromonospora</taxon>
    </lineage>
</organism>
<dbReference type="InterPro" id="IPR050631">
    <property type="entry name" value="PheA/TfdB_FAD_monoxygenase"/>
</dbReference>
<dbReference type="OrthoDB" id="3647401at2"/>
<dbReference type="Pfam" id="PF01494">
    <property type="entry name" value="FAD_binding_3"/>
    <property type="match status" value="1"/>
</dbReference>
<dbReference type="AlphaFoldDB" id="A0A562WFD0"/>
<dbReference type="InterPro" id="IPR002938">
    <property type="entry name" value="FAD-bd"/>
</dbReference>
<dbReference type="RefSeq" id="WP_145817574.1">
    <property type="nucleotide sequence ID" value="NZ_AP023438.1"/>
</dbReference>
<proteinExistence type="predicted"/>
<evidence type="ECO:0000313" key="3">
    <source>
        <dbReference type="EMBL" id="TWJ28973.1"/>
    </source>
</evidence>
<dbReference type="Proteomes" id="UP000319728">
    <property type="component" value="Unassembled WGS sequence"/>
</dbReference>
<keyword evidence="4" id="KW-1185">Reference proteome</keyword>
<dbReference type="Gene3D" id="3.30.70.2450">
    <property type="match status" value="1"/>
</dbReference>
<name>A0A562WFD0_9ACTN</name>
<protein>
    <submittedName>
        <fullName evidence="3">3-(3-hydroxy-phenyl)propionate hydroxylase</fullName>
    </submittedName>
</protein>
<accession>A0A562WFD0</accession>
<dbReference type="PANTHER" id="PTHR43476">
    <property type="entry name" value="3-(3-HYDROXY-PHENYL)PROPIONATE/3-HYDROXYCINNAMIC ACID HYDROXYLASE"/>
    <property type="match status" value="1"/>
</dbReference>
<reference evidence="3 4" key="1">
    <citation type="submission" date="2019-07" db="EMBL/GenBank/DDBJ databases">
        <title>R&amp;d 2014.</title>
        <authorList>
            <person name="Klenk H.-P."/>
        </authorList>
    </citation>
    <scope>NUCLEOTIDE SEQUENCE [LARGE SCALE GENOMIC DNA]</scope>
    <source>
        <strain evidence="3 4">DSM 43912</strain>
    </source>
</reference>
<keyword evidence="1" id="KW-0560">Oxidoreductase</keyword>
<dbReference type="GO" id="GO:0071949">
    <property type="term" value="F:FAD binding"/>
    <property type="evidence" value="ECO:0007669"/>
    <property type="project" value="InterPro"/>
</dbReference>
<dbReference type="InterPro" id="IPR036188">
    <property type="entry name" value="FAD/NAD-bd_sf"/>
</dbReference>
<dbReference type="NCBIfam" id="NF004829">
    <property type="entry name" value="PRK06183.1-3"/>
    <property type="match status" value="1"/>
</dbReference>